<dbReference type="Proteomes" id="UP000433883">
    <property type="component" value="Unassembled WGS sequence"/>
</dbReference>
<reference evidence="4 6" key="1">
    <citation type="submission" date="2019-11" db="EMBL/GenBank/DDBJ databases">
        <title>Venturia inaequalis Genome Resource.</title>
        <authorList>
            <person name="Lichtner F.J."/>
        </authorList>
    </citation>
    <scope>NUCLEOTIDE SEQUENCE [LARGE SCALE GENOMIC DNA]</scope>
    <source>
        <strain evidence="3 7">120213</strain>
        <strain evidence="4">Bline_iso_100314</strain>
        <strain evidence="5 8">DMI_063113</strain>
    </source>
</reference>
<name>A0A8H3Z9B9_VENIN</name>
<evidence type="ECO:0000313" key="4">
    <source>
        <dbReference type="EMBL" id="KAE9985167.1"/>
    </source>
</evidence>
<feature type="chain" id="PRO_5044691143" evidence="2">
    <location>
        <begin position="23"/>
        <end position="149"/>
    </location>
</feature>
<feature type="region of interest" description="Disordered" evidence="1">
    <location>
        <begin position="48"/>
        <end position="149"/>
    </location>
</feature>
<dbReference type="EMBL" id="WNWQ01000009">
    <property type="protein sequence ID" value="KAE9985167.1"/>
    <property type="molecule type" value="Genomic_DNA"/>
</dbReference>
<dbReference type="Proteomes" id="UP000490939">
    <property type="component" value="Unassembled WGS sequence"/>
</dbReference>
<dbReference type="EMBL" id="WNWS01000059">
    <property type="protein sequence ID" value="KAE9983652.1"/>
    <property type="molecule type" value="Genomic_DNA"/>
</dbReference>
<feature type="signal peptide" evidence="2">
    <location>
        <begin position="1"/>
        <end position="22"/>
    </location>
</feature>
<dbReference type="Proteomes" id="UP000447873">
    <property type="component" value="Unassembled WGS sequence"/>
</dbReference>
<proteinExistence type="predicted"/>
<keyword evidence="8" id="KW-1185">Reference proteome</keyword>
<evidence type="ECO:0000313" key="6">
    <source>
        <dbReference type="Proteomes" id="UP000433883"/>
    </source>
</evidence>
<evidence type="ECO:0000313" key="7">
    <source>
        <dbReference type="Proteomes" id="UP000447873"/>
    </source>
</evidence>
<keyword evidence="2" id="KW-0732">Signal</keyword>
<evidence type="ECO:0000313" key="5">
    <source>
        <dbReference type="EMBL" id="KAE9993191.1"/>
    </source>
</evidence>
<sequence>MQLSSVVALLFSLYAFKNAANAYSCAPWVLPVDCLNEAAAFPERMKTATFPTPKPEGIDIPDAPTAGLTPDPPALRPKHRNCGTLGIMDANDAPCDKMYRPDVQPSPVPPPMPQVESEKKETDGKIFAAGHEGTNSGDVSLEKPWHRAR</sequence>
<evidence type="ECO:0000313" key="3">
    <source>
        <dbReference type="EMBL" id="KAE9983652.1"/>
    </source>
</evidence>
<gene>
    <name evidence="4" type="ORF">BLS_009645</name>
    <name evidence="5" type="ORF">EG327_005992</name>
    <name evidence="3" type="ORF">EG328_009609</name>
</gene>
<feature type="compositionally biased region" description="Pro residues" evidence="1">
    <location>
        <begin position="104"/>
        <end position="113"/>
    </location>
</feature>
<comment type="caution">
    <text evidence="4">The sequence shown here is derived from an EMBL/GenBank/DDBJ whole genome shotgun (WGS) entry which is preliminary data.</text>
</comment>
<evidence type="ECO:0000256" key="1">
    <source>
        <dbReference type="SAM" id="MobiDB-lite"/>
    </source>
</evidence>
<protein>
    <submittedName>
        <fullName evidence="4">Uncharacterized protein</fullName>
    </submittedName>
</protein>
<dbReference type="EMBL" id="WNWR01000035">
    <property type="protein sequence ID" value="KAE9993191.1"/>
    <property type="molecule type" value="Genomic_DNA"/>
</dbReference>
<evidence type="ECO:0000256" key="2">
    <source>
        <dbReference type="SAM" id="SignalP"/>
    </source>
</evidence>
<accession>A0A8H3Z9B9</accession>
<feature type="compositionally biased region" description="Basic and acidic residues" evidence="1">
    <location>
        <begin position="140"/>
        <end position="149"/>
    </location>
</feature>
<dbReference type="AlphaFoldDB" id="A0A8H3Z9B9"/>
<evidence type="ECO:0000313" key="8">
    <source>
        <dbReference type="Proteomes" id="UP000490939"/>
    </source>
</evidence>
<organism evidence="4 6">
    <name type="scientific">Venturia inaequalis</name>
    <name type="common">Apple scab fungus</name>
    <dbReference type="NCBI Taxonomy" id="5025"/>
    <lineage>
        <taxon>Eukaryota</taxon>
        <taxon>Fungi</taxon>
        <taxon>Dikarya</taxon>
        <taxon>Ascomycota</taxon>
        <taxon>Pezizomycotina</taxon>
        <taxon>Dothideomycetes</taxon>
        <taxon>Pleosporomycetidae</taxon>
        <taxon>Venturiales</taxon>
        <taxon>Venturiaceae</taxon>
        <taxon>Venturia</taxon>
    </lineage>
</organism>